<sequence length="741" mass="83660">MMNALCHLLNPYNLYLRCLPLLNQKNYYEPEEEPKAITKSASPARNKSPGRKKTPSRKKSPARNKSPSGDEGAAVETQRKSKRVLVNSPLENKSPSWKSPARKSPSRRSPGRKSPSRISPARILVESNSKLTTSIHTSTPVVDTDADSDFEFKPLKPVARSRISKHRADSTPIKEVESKKITTTQEYYVSKRSSVLSGLHDTERVVHLKNDIFTPQEKNLTEFSDEDDLPVTSKHSDLIELKPYKPVFVTEFGGWFGAMFSIIFLPIFAIALQLVCNSEQCSYQLPNMSGYKEVSSYFDVTAFLSFTAYFILLLLLSALPFGGKKIHGSLSKYGKTTYVANGWISLLAIHVLLLGLEFSTFGIVNYIYDKYFVLSMAMIIHGILFSIYLYIRSLFIPVSALNPNGDTNSIVYNFFMGRELNPIILDIINVKIFFLRMAFVTVAIVTTVIVYKSLSLTSPLAGLAAGQFDIKSLNFDATLLTLALMWYIYIFDGIFLLEKLWSTTFEMQHEGVGYLSCYMFFALPSVCGISIKYVYDHSVQLNNWLLLVAFLQFLIGYVIYSGSNRQKDTFRKNPYSPSVTHLEAIPTAQGKKLIVSGFWGFVRHPNYLGLVCLATVPLLMHRAKRDGFKCKQKYEAAWDRQLLQPMEFYAENWKTVIDYSYKPVNGVIQWKRHFIPYDTNDSDTAFNMASNGTSLPVKTTIKNFYNTNTKRLEVNLANGVVTSAVYNSANVSCFGSFENVG</sequence>
<feature type="transmembrane region" description="Helical" evidence="11">
    <location>
        <begin position="342"/>
        <end position="364"/>
    </location>
</feature>
<dbReference type="GO" id="GO:0006695">
    <property type="term" value="P:cholesterol biosynthetic process"/>
    <property type="evidence" value="ECO:0007669"/>
    <property type="project" value="TreeGrafter"/>
</dbReference>
<keyword evidence="7 11" id="KW-0472">Membrane</keyword>
<feature type="region of interest" description="Disordered" evidence="10">
    <location>
        <begin position="32"/>
        <end position="124"/>
    </location>
</feature>
<evidence type="ECO:0000256" key="10">
    <source>
        <dbReference type="SAM" id="MobiDB-lite"/>
    </source>
</evidence>
<dbReference type="AlphaFoldDB" id="A0AAW1JDC4"/>
<feature type="compositionally biased region" description="Basic residues" evidence="10">
    <location>
        <begin position="48"/>
        <end position="62"/>
    </location>
</feature>
<dbReference type="InterPro" id="IPR001171">
    <property type="entry name" value="ERG24_DHCR-like"/>
</dbReference>
<keyword evidence="5 11" id="KW-1133">Transmembrane helix</keyword>
<dbReference type="PANTHER" id="PTHR21257:SF55">
    <property type="entry name" value="DELTA(14)-STEROL REDUCTASE LBR"/>
    <property type="match status" value="1"/>
</dbReference>
<evidence type="ECO:0000256" key="9">
    <source>
        <dbReference type="ARBA" id="ARBA00023242"/>
    </source>
</evidence>
<evidence type="ECO:0000313" key="13">
    <source>
        <dbReference type="Proteomes" id="UP001458880"/>
    </source>
</evidence>
<evidence type="ECO:0000256" key="5">
    <source>
        <dbReference type="ARBA" id="ARBA00022989"/>
    </source>
</evidence>
<feature type="transmembrane region" description="Helical" evidence="11">
    <location>
        <begin position="472"/>
        <end position="491"/>
    </location>
</feature>
<dbReference type="GO" id="GO:0005789">
    <property type="term" value="C:endoplasmic reticulum membrane"/>
    <property type="evidence" value="ECO:0007669"/>
    <property type="project" value="TreeGrafter"/>
</dbReference>
<dbReference type="GO" id="GO:0050613">
    <property type="term" value="F:Delta14-sterol reductase activity"/>
    <property type="evidence" value="ECO:0007669"/>
    <property type="project" value="TreeGrafter"/>
</dbReference>
<comment type="subcellular location">
    <subcellularLocation>
        <location evidence="1">Nucleus inner membrane</location>
        <topology evidence="1">Multi-pass membrane protein</topology>
    </subcellularLocation>
</comment>
<feature type="compositionally biased region" description="Basic residues" evidence="10">
    <location>
        <begin position="100"/>
        <end position="115"/>
    </location>
</feature>
<accession>A0AAW1JDC4</accession>
<feature type="transmembrane region" description="Helical" evidence="11">
    <location>
        <begin position="511"/>
        <end position="531"/>
    </location>
</feature>
<dbReference type="PANTHER" id="PTHR21257">
    <property type="entry name" value="DELTA(14)-STEROL REDUCTASE"/>
    <property type="match status" value="1"/>
</dbReference>
<evidence type="ECO:0000256" key="8">
    <source>
        <dbReference type="ARBA" id="ARBA00023170"/>
    </source>
</evidence>
<evidence type="ECO:0000256" key="4">
    <source>
        <dbReference type="ARBA" id="ARBA00022692"/>
    </source>
</evidence>
<proteinExistence type="inferred from homology"/>
<gene>
    <name evidence="12" type="ORF">QE152_g30771</name>
</gene>
<dbReference type="Gene3D" id="1.20.120.1630">
    <property type="match status" value="1"/>
</dbReference>
<dbReference type="Proteomes" id="UP001458880">
    <property type="component" value="Unassembled WGS sequence"/>
</dbReference>
<dbReference type="GO" id="GO:0005637">
    <property type="term" value="C:nuclear inner membrane"/>
    <property type="evidence" value="ECO:0007669"/>
    <property type="project" value="UniProtKB-SubCell"/>
</dbReference>
<keyword evidence="3" id="KW-0597">Phosphoprotein</keyword>
<name>A0AAW1JDC4_POPJA</name>
<keyword evidence="9" id="KW-0539">Nucleus</keyword>
<keyword evidence="13" id="KW-1185">Reference proteome</keyword>
<comment type="similarity">
    <text evidence="2">Belongs to the ERG4/ERG24 family.</text>
</comment>
<feature type="transmembrane region" description="Helical" evidence="11">
    <location>
        <begin position="252"/>
        <end position="276"/>
    </location>
</feature>
<evidence type="ECO:0000313" key="12">
    <source>
        <dbReference type="EMBL" id="KAK9701177.1"/>
    </source>
</evidence>
<protein>
    <submittedName>
        <fullName evidence="12">Ergosterol biosynthesis ERG4/ERG24 family</fullName>
    </submittedName>
</protein>
<feature type="transmembrane region" description="Helical" evidence="11">
    <location>
        <begin position="543"/>
        <end position="560"/>
    </location>
</feature>
<feature type="transmembrane region" description="Helical" evidence="11">
    <location>
        <begin position="432"/>
        <end position="451"/>
    </location>
</feature>
<dbReference type="GO" id="GO:0003677">
    <property type="term" value="F:DNA binding"/>
    <property type="evidence" value="ECO:0007669"/>
    <property type="project" value="UniProtKB-KW"/>
</dbReference>
<evidence type="ECO:0000256" key="11">
    <source>
        <dbReference type="SAM" id="Phobius"/>
    </source>
</evidence>
<feature type="transmembrane region" description="Helical" evidence="11">
    <location>
        <begin position="371"/>
        <end position="391"/>
    </location>
</feature>
<feature type="transmembrane region" description="Helical" evidence="11">
    <location>
        <begin position="297"/>
        <end position="322"/>
    </location>
</feature>
<reference evidence="12 13" key="1">
    <citation type="journal article" date="2024" name="BMC Genomics">
        <title>De novo assembly and annotation of Popillia japonica's genome with initial clues to its potential as an invasive pest.</title>
        <authorList>
            <person name="Cucini C."/>
            <person name="Boschi S."/>
            <person name="Funari R."/>
            <person name="Cardaioli E."/>
            <person name="Iannotti N."/>
            <person name="Marturano G."/>
            <person name="Paoli F."/>
            <person name="Bruttini M."/>
            <person name="Carapelli A."/>
            <person name="Frati F."/>
            <person name="Nardi F."/>
        </authorList>
    </citation>
    <scope>NUCLEOTIDE SEQUENCE [LARGE SCALE GENOMIC DNA]</scope>
    <source>
        <strain evidence="12">DMR45628</strain>
    </source>
</reference>
<dbReference type="Pfam" id="PF01222">
    <property type="entry name" value="ERG4_ERG24"/>
    <property type="match status" value="1"/>
</dbReference>
<keyword evidence="8" id="KW-0675">Receptor</keyword>
<evidence type="ECO:0000256" key="6">
    <source>
        <dbReference type="ARBA" id="ARBA00023125"/>
    </source>
</evidence>
<evidence type="ECO:0000256" key="7">
    <source>
        <dbReference type="ARBA" id="ARBA00023136"/>
    </source>
</evidence>
<comment type="caution">
    <text evidence="12">The sequence shown here is derived from an EMBL/GenBank/DDBJ whole genome shotgun (WGS) entry which is preliminary data.</text>
</comment>
<keyword evidence="4 11" id="KW-0812">Transmembrane</keyword>
<keyword evidence="6" id="KW-0238">DNA-binding</keyword>
<evidence type="ECO:0000256" key="2">
    <source>
        <dbReference type="ARBA" id="ARBA00005402"/>
    </source>
</evidence>
<evidence type="ECO:0000256" key="3">
    <source>
        <dbReference type="ARBA" id="ARBA00022553"/>
    </source>
</evidence>
<dbReference type="EMBL" id="JASPKY010000420">
    <property type="protein sequence ID" value="KAK9701177.1"/>
    <property type="molecule type" value="Genomic_DNA"/>
</dbReference>
<evidence type="ECO:0000256" key="1">
    <source>
        <dbReference type="ARBA" id="ARBA00004473"/>
    </source>
</evidence>
<organism evidence="12 13">
    <name type="scientific">Popillia japonica</name>
    <name type="common">Japanese beetle</name>
    <dbReference type="NCBI Taxonomy" id="7064"/>
    <lineage>
        <taxon>Eukaryota</taxon>
        <taxon>Metazoa</taxon>
        <taxon>Ecdysozoa</taxon>
        <taxon>Arthropoda</taxon>
        <taxon>Hexapoda</taxon>
        <taxon>Insecta</taxon>
        <taxon>Pterygota</taxon>
        <taxon>Neoptera</taxon>
        <taxon>Endopterygota</taxon>
        <taxon>Coleoptera</taxon>
        <taxon>Polyphaga</taxon>
        <taxon>Scarabaeiformia</taxon>
        <taxon>Scarabaeidae</taxon>
        <taxon>Rutelinae</taxon>
        <taxon>Popillia</taxon>
    </lineage>
</organism>